<dbReference type="Proteomes" id="UP000037696">
    <property type="component" value="Unassembled WGS sequence"/>
</dbReference>
<dbReference type="PANTHER" id="PTHR43806:SF11">
    <property type="entry name" value="CEREVISIN-RELATED"/>
    <property type="match status" value="1"/>
</dbReference>
<reference evidence="11 12" key="1">
    <citation type="submission" date="2015-08" db="EMBL/GenBank/DDBJ databases">
        <title>Genome sequencing of Penicillium nordicum.</title>
        <authorList>
            <person name="Nguyen H.D."/>
            <person name="Seifert K.A."/>
        </authorList>
    </citation>
    <scope>NUCLEOTIDE SEQUENCE [LARGE SCALE GENOMIC DNA]</scope>
    <source>
        <strain evidence="11 12">DAOMC 185683</strain>
    </source>
</reference>
<keyword evidence="2 7" id="KW-0645">Protease</keyword>
<proteinExistence type="inferred from homology"/>
<dbReference type="PRINTS" id="PR00723">
    <property type="entry name" value="SUBTILISIN"/>
</dbReference>
<dbReference type="AlphaFoldDB" id="A0A0M8NZZ0"/>
<evidence type="ECO:0000313" key="12">
    <source>
        <dbReference type="Proteomes" id="UP000037696"/>
    </source>
</evidence>
<evidence type="ECO:0000256" key="5">
    <source>
        <dbReference type="ARBA" id="ARBA00022825"/>
    </source>
</evidence>
<dbReference type="GO" id="GO:0004252">
    <property type="term" value="F:serine-type endopeptidase activity"/>
    <property type="evidence" value="ECO:0007669"/>
    <property type="project" value="UniProtKB-UniRule"/>
</dbReference>
<name>A0A0M8NZZ0_9EURO</name>
<keyword evidence="12" id="KW-1185">Reference proteome</keyword>
<evidence type="ECO:0000256" key="4">
    <source>
        <dbReference type="ARBA" id="ARBA00022801"/>
    </source>
</evidence>
<evidence type="ECO:0000256" key="3">
    <source>
        <dbReference type="ARBA" id="ARBA00022729"/>
    </source>
</evidence>
<evidence type="ECO:0000256" key="8">
    <source>
        <dbReference type="SAM" id="MobiDB-lite"/>
    </source>
</evidence>
<dbReference type="STRING" id="229535.A0A0M8NZZ0"/>
<evidence type="ECO:0000313" key="11">
    <source>
        <dbReference type="EMBL" id="KOS40707.1"/>
    </source>
</evidence>
<evidence type="ECO:0000256" key="6">
    <source>
        <dbReference type="ARBA" id="ARBA00023145"/>
    </source>
</evidence>
<evidence type="ECO:0000256" key="7">
    <source>
        <dbReference type="PROSITE-ProRule" id="PRU01240"/>
    </source>
</evidence>
<gene>
    <name evidence="11" type="ORF">ACN38_g8418</name>
</gene>
<feature type="active site" description="Charge relay system" evidence="7">
    <location>
        <position position="607"/>
    </location>
</feature>
<feature type="domain" description="Peptidase S8/S53" evidence="9">
    <location>
        <begin position="561"/>
        <end position="776"/>
    </location>
</feature>
<accession>A0A0M8NZZ0</accession>
<keyword evidence="3" id="KW-0732">Signal</keyword>
<dbReference type="InterPro" id="IPR000209">
    <property type="entry name" value="Peptidase_S8/S53_dom"/>
</dbReference>
<organism evidence="11 12">
    <name type="scientific">Penicillium nordicum</name>
    <dbReference type="NCBI Taxonomy" id="229535"/>
    <lineage>
        <taxon>Eukaryota</taxon>
        <taxon>Fungi</taxon>
        <taxon>Dikarya</taxon>
        <taxon>Ascomycota</taxon>
        <taxon>Pezizomycotina</taxon>
        <taxon>Eurotiomycetes</taxon>
        <taxon>Eurotiomycetidae</taxon>
        <taxon>Eurotiales</taxon>
        <taxon>Aspergillaceae</taxon>
        <taxon>Penicillium</taxon>
    </lineage>
</organism>
<dbReference type="EMBL" id="LHQQ01000154">
    <property type="protein sequence ID" value="KOS40707.1"/>
    <property type="molecule type" value="Genomic_DNA"/>
</dbReference>
<evidence type="ECO:0000256" key="2">
    <source>
        <dbReference type="ARBA" id="ARBA00022670"/>
    </source>
</evidence>
<evidence type="ECO:0000259" key="9">
    <source>
        <dbReference type="Pfam" id="PF00082"/>
    </source>
</evidence>
<keyword evidence="4 7" id="KW-0378">Hydrolase</keyword>
<protein>
    <submittedName>
        <fullName evidence="11">Uncharacterized protein</fullName>
    </submittedName>
</protein>
<dbReference type="PANTHER" id="PTHR43806">
    <property type="entry name" value="PEPTIDASE S8"/>
    <property type="match status" value="1"/>
</dbReference>
<dbReference type="InterPro" id="IPR015500">
    <property type="entry name" value="Peptidase_S8_subtilisin-rel"/>
</dbReference>
<dbReference type="CDD" id="cd00306">
    <property type="entry name" value="Peptidases_S8_S53"/>
    <property type="match status" value="1"/>
</dbReference>
<dbReference type="GO" id="GO:0006508">
    <property type="term" value="P:proteolysis"/>
    <property type="evidence" value="ECO:0007669"/>
    <property type="project" value="UniProtKB-KW"/>
</dbReference>
<dbReference type="PROSITE" id="PS51892">
    <property type="entry name" value="SUBTILASE"/>
    <property type="match status" value="1"/>
</dbReference>
<dbReference type="Gene3D" id="3.40.50.200">
    <property type="entry name" value="Peptidase S8/S53 domain"/>
    <property type="match status" value="1"/>
</dbReference>
<dbReference type="InterPro" id="IPR050131">
    <property type="entry name" value="Peptidase_S8_subtilisin-like"/>
</dbReference>
<feature type="compositionally biased region" description="Low complexity" evidence="8">
    <location>
        <begin position="506"/>
        <end position="517"/>
    </location>
</feature>
<dbReference type="OrthoDB" id="206201at2759"/>
<feature type="active site" description="Charge relay system" evidence="7">
    <location>
        <position position="569"/>
    </location>
</feature>
<comment type="similarity">
    <text evidence="1 7">Belongs to the peptidase S8 family.</text>
</comment>
<evidence type="ECO:0000259" key="10">
    <source>
        <dbReference type="Pfam" id="PF24476"/>
    </source>
</evidence>
<keyword evidence="5 7" id="KW-0720">Serine protease</keyword>
<dbReference type="InterPro" id="IPR056002">
    <property type="entry name" value="DUF7580"/>
</dbReference>
<feature type="active site" description="Charge relay system" evidence="7">
    <location>
        <position position="760"/>
    </location>
</feature>
<feature type="region of interest" description="Disordered" evidence="8">
    <location>
        <begin position="502"/>
        <end position="526"/>
    </location>
</feature>
<dbReference type="SUPFAM" id="SSF52743">
    <property type="entry name" value="Subtilisin-like"/>
    <property type="match status" value="1"/>
</dbReference>
<sequence>MANTPMQRHDWIHQVGLVAFNYGIQRRSKDAGDLGVRLCLVSEALKNADPGELTEEEIQELSEVIRELESISKCNTWPSEPDRTQQVRQNIESFLGGSKKDRKTRLVIKTDRLLRKLQAYESPVQLFAKPPKQARGEYPEHIKKKLLLGLRRQSRCSQCLAGAGDQSSSRWHPTRLLLKNGLQQDQNSASFDIVVSSDPIDFWQDICLRLPLDAKRVLRFADEDPPRPIDRHGPEAAGFCGLLSCRTFARICFDFEDRQFVRVQDGFRLQQRPSPGVGMSLPHVLQEYSLEVKDKISLAYIIASAFWQFYDTQILRHKWTSESILFMPEEVGHTQRLPNKAYISIQFESGREQTDEYLDTDFLVHRFPRILSFAVILLEIGLGRSLRLRQFDSPVAQFNSDFEVASQALVDLREMSWTNFANKDVYVKATENCLESNHYRIQQAANGPTDAATLSHLNSDYRRSVDIDQRRKTFYNKVVWPLQWLAETGFQGSYNQVTFFSERTEPQPSASQSPTPSHVQSMPMPSFHAGGLINPHGWLDHLKQINQYIHRTLHKRPASCKGIRIAILDTGYDLSAPFFQDHKRLRRVKGWKDFVSASKTPVDTFGHGTFMATLAIESAPVAELCIARVAENTDKLTHSPSRIADAIRWAAIEQEADVISMSFGFPGTKEEIAKAIDEVRISRKGKIIFLASAGNFGPYQDDTFPASHPAVIAFRATTSLGRFLETNPTNENAVVFGTFGDDIPQRLREYRSQVCQPGTSAATAIAGGIAAMILSYVTVLPMLVTWEDKVGLLSISWTTEGMQKLFHRMSDDMGNRKRFLNPIKFFSDRPTDLARYCAIYDCLQGK</sequence>
<dbReference type="InterPro" id="IPR036852">
    <property type="entry name" value="Peptidase_S8/S53_dom_sf"/>
</dbReference>
<feature type="domain" description="DUF7580" evidence="10">
    <location>
        <begin position="158"/>
        <end position="444"/>
    </location>
</feature>
<evidence type="ECO:0000256" key="1">
    <source>
        <dbReference type="ARBA" id="ARBA00011073"/>
    </source>
</evidence>
<dbReference type="Pfam" id="PF24476">
    <property type="entry name" value="DUF7580"/>
    <property type="match status" value="1"/>
</dbReference>
<dbReference type="Pfam" id="PF00082">
    <property type="entry name" value="Peptidase_S8"/>
    <property type="match status" value="1"/>
</dbReference>
<comment type="caution">
    <text evidence="11">The sequence shown here is derived from an EMBL/GenBank/DDBJ whole genome shotgun (WGS) entry which is preliminary data.</text>
</comment>
<keyword evidence="6" id="KW-0865">Zymogen</keyword>